<evidence type="ECO:0000313" key="1">
    <source>
        <dbReference type="EMBL" id="NSX55965.1"/>
    </source>
</evidence>
<name>A0ABX2ITT4_9RHOB</name>
<dbReference type="Proteomes" id="UP000777935">
    <property type="component" value="Unassembled WGS sequence"/>
</dbReference>
<dbReference type="EMBL" id="JABUFE010000009">
    <property type="protein sequence ID" value="NSX55965.1"/>
    <property type="molecule type" value="Genomic_DNA"/>
</dbReference>
<gene>
    <name evidence="1" type="ORF">HRQ87_14265</name>
</gene>
<evidence type="ECO:0000313" key="2">
    <source>
        <dbReference type="Proteomes" id="UP000777935"/>
    </source>
</evidence>
<protein>
    <submittedName>
        <fullName evidence="1">Uncharacterized protein</fullName>
    </submittedName>
</protein>
<sequence length="104" mass="11443">MDRAPSTMKLSSMVLTDGSIDGFDYASGSIMIRVRDYADAPFMIEIEGVTAINVAGSIIGYRIEKYALNRNGDINVLEFLDEDECRLNVSFSRNGLIKVTPISS</sequence>
<keyword evidence="2" id="KW-1185">Reference proteome</keyword>
<reference evidence="1 2" key="1">
    <citation type="submission" date="2020-06" db="EMBL/GenBank/DDBJ databases">
        <title>Sulfitobacter algicola sp. nov., isolated from green algae.</title>
        <authorList>
            <person name="Wang C."/>
        </authorList>
    </citation>
    <scope>NUCLEOTIDE SEQUENCE [LARGE SCALE GENOMIC DNA]</scope>
    <source>
        <strain evidence="1 2">1151</strain>
    </source>
</reference>
<comment type="caution">
    <text evidence="1">The sequence shown here is derived from an EMBL/GenBank/DDBJ whole genome shotgun (WGS) entry which is preliminary data.</text>
</comment>
<proteinExistence type="predicted"/>
<dbReference type="RefSeq" id="WP_174139115.1">
    <property type="nucleotide sequence ID" value="NZ_JABUFE010000009.1"/>
</dbReference>
<organism evidence="1 2">
    <name type="scientific">Parasulfitobacter algicola</name>
    <dbReference type="NCBI Taxonomy" id="2614809"/>
    <lineage>
        <taxon>Bacteria</taxon>
        <taxon>Pseudomonadati</taxon>
        <taxon>Pseudomonadota</taxon>
        <taxon>Alphaproteobacteria</taxon>
        <taxon>Rhodobacterales</taxon>
        <taxon>Roseobacteraceae</taxon>
        <taxon>Parasulfitobacter</taxon>
    </lineage>
</organism>
<accession>A0ABX2ITT4</accession>